<accession>A0A484RXY5</accession>
<feature type="compositionally biased region" description="Basic and acidic residues" evidence="6">
    <location>
        <begin position="36"/>
        <end position="45"/>
    </location>
</feature>
<proteinExistence type="predicted"/>
<dbReference type="EMBL" id="CAADII010000031">
    <property type="protein sequence ID" value="VFR54675.1"/>
    <property type="molecule type" value="Genomic_DNA"/>
</dbReference>
<dbReference type="PROSITE" id="PS51257">
    <property type="entry name" value="PROKAR_LIPOPROTEIN"/>
    <property type="match status" value="1"/>
</dbReference>
<name>A0A484RXY5_9ZZZZ</name>
<dbReference type="GO" id="GO:0009636">
    <property type="term" value="P:response to toxic substance"/>
    <property type="evidence" value="ECO:0007669"/>
    <property type="project" value="InterPro"/>
</dbReference>
<dbReference type="Pfam" id="PF08085">
    <property type="entry name" value="Entericidin"/>
    <property type="match status" value="1"/>
</dbReference>
<evidence type="ECO:0000256" key="5">
    <source>
        <dbReference type="ARBA" id="ARBA00023288"/>
    </source>
</evidence>
<evidence type="ECO:0000313" key="7">
    <source>
        <dbReference type="EMBL" id="VFR54675.1"/>
    </source>
</evidence>
<keyword evidence="5" id="KW-0449">Lipoprotein</keyword>
<keyword evidence="2" id="KW-0732">Signal</keyword>
<dbReference type="InterPro" id="IPR012556">
    <property type="entry name" value="Entericidin"/>
</dbReference>
<keyword evidence="1" id="KW-1003">Cell membrane</keyword>
<sequence>MNAQRDSARKVWNKPVLAVLLAMSAISAGCNTVDGAGKDIERGGEKIQGAADRNR</sequence>
<keyword evidence="4" id="KW-0564">Palmitate</keyword>
<organism evidence="7">
    <name type="scientific">plant metagenome</name>
    <dbReference type="NCBI Taxonomy" id="1297885"/>
    <lineage>
        <taxon>unclassified sequences</taxon>
        <taxon>metagenomes</taxon>
        <taxon>organismal metagenomes</taxon>
    </lineage>
</organism>
<evidence type="ECO:0000256" key="2">
    <source>
        <dbReference type="ARBA" id="ARBA00022729"/>
    </source>
</evidence>
<evidence type="ECO:0008006" key="8">
    <source>
        <dbReference type="Google" id="ProtNLM"/>
    </source>
</evidence>
<protein>
    <recommendedName>
        <fullName evidence="8">Entericidin</fullName>
    </recommendedName>
</protein>
<keyword evidence="3" id="KW-0472">Membrane</keyword>
<reference evidence="7" key="1">
    <citation type="submission" date="2019-03" db="EMBL/GenBank/DDBJ databases">
        <authorList>
            <person name="Danneels B."/>
        </authorList>
    </citation>
    <scope>NUCLEOTIDE SEQUENCE</scope>
</reference>
<evidence type="ECO:0000256" key="3">
    <source>
        <dbReference type="ARBA" id="ARBA00023136"/>
    </source>
</evidence>
<evidence type="ECO:0000256" key="6">
    <source>
        <dbReference type="SAM" id="MobiDB-lite"/>
    </source>
</evidence>
<dbReference type="AlphaFoldDB" id="A0A484RXY5"/>
<feature type="region of interest" description="Disordered" evidence="6">
    <location>
        <begin position="34"/>
        <end position="55"/>
    </location>
</feature>
<dbReference type="GO" id="GO:0016020">
    <property type="term" value="C:membrane"/>
    <property type="evidence" value="ECO:0007669"/>
    <property type="project" value="InterPro"/>
</dbReference>
<evidence type="ECO:0000256" key="4">
    <source>
        <dbReference type="ARBA" id="ARBA00023139"/>
    </source>
</evidence>
<gene>
    <name evidence="7" type="ORF">BRI6_1878</name>
</gene>
<evidence type="ECO:0000256" key="1">
    <source>
        <dbReference type="ARBA" id="ARBA00022475"/>
    </source>
</evidence>